<organism evidence="1 2">
    <name type="scientific">Drosophila ananassae</name>
    <name type="common">Fruit fly</name>
    <dbReference type="NCBI Taxonomy" id="7217"/>
    <lineage>
        <taxon>Eukaryota</taxon>
        <taxon>Metazoa</taxon>
        <taxon>Ecdysozoa</taxon>
        <taxon>Arthropoda</taxon>
        <taxon>Hexapoda</taxon>
        <taxon>Insecta</taxon>
        <taxon>Pterygota</taxon>
        <taxon>Neoptera</taxon>
        <taxon>Endopterygota</taxon>
        <taxon>Diptera</taxon>
        <taxon>Brachycera</taxon>
        <taxon>Muscomorpha</taxon>
        <taxon>Ephydroidea</taxon>
        <taxon>Drosophilidae</taxon>
        <taxon>Drosophila</taxon>
        <taxon>Sophophora</taxon>
    </lineage>
</organism>
<protein>
    <submittedName>
        <fullName evidence="1">Uncharacterized protein</fullName>
    </submittedName>
</protein>
<dbReference type="EMBL" id="CH902617">
    <property type="protein sequence ID" value="KPU80342.1"/>
    <property type="molecule type" value="Genomic_DNA"/>
</dbReference>
<accession>A0A0P8Y0N9</accession>
<dbReference type="InParanoid" id="A0A0P8Y0N9"/>
<proteinExistence type="predicted"/>
<evidence type="ECO:0000313" key="1">
    <source>
        <dbReference type="EMBL" id="KPU80342.1"/>
    </source>
</evidence>
<dbReference type="Proteomes" id="UP000007801">
    <property type="component" value="Unassembled WGS sequence"/>
</dbReference>
<sequence>MPCNCVPEFLLVSVGSLQNVSLYLCERRMCVYVCGGRSQLLSIIFQRQREKTEVQVARARQKLCTRPYTEGNGKGLLQGMGRD</sequence>
<evidence type="ECO:0000313" key="2">
    <source>
        <dbReference type="Proteomes" id="UP000007801"/>
    </source>
</evidence>
<reference evidence="1 2" key="1">
    <citation type="journal article" date="2007" name="Nature">
        <title>Evolution of genes and genomes on the Drosophila phylogeny.</title>
        <authorList>
            <consortium name="Drosophila 12 Genomes Consortium"/>
            <person name="Clark A.G."/>
            <person name="Eisen M.B."/>
            <person name="Smith D.R."/>
            <person name="Bergman C.M."/>
            <person name="Oliver B."/>
            <person name="Markow T.A."/>
            <person name="Kaufman T.C."/>
            <person name="Kellis M."/>
            <person name="Gelbart W."/>
            <person name="Iyer V.N."/>
            <person name="Pollard D.A."/>
            <person name="Sackton T.B."/>
            <person name="Larracuente A.M."/>
            <person name="Singh N.D."/>
            <person name="Abad J.P."/>
            <person name="Abt D.N."/>
            <person name="Adryan B."/>
            <person name="Aguade M."/>
            <person name="Akashi H."/>
            <person name="Anderson W.W."/>
            <person name="Aquadro C.F."/>
            <person name="Ardell D.H."/>
            <person name="Arguello R."/>
            <person name="Artieri C.G."/>
            <person name="Barbash D.A."/>
            <person name="Barker D."/>
            <person name="Barsanti P."/>
            <person name="Batterham P."/>
            <person name="Batzoglou S."/>
            <person name="Begun D."/>
            <person name="Bhutkar A."/>
            <person name="Blanco E."/>
            <person name="Bosak S.A."/>
            <person name="Bradley R.K."/>
            <person name="Brand A.D."/>
            <person name="Brent M.R."/>
            <person name="Brooks A.N."/>
            <person name="Brown R.H."/>
            <person name="Butlin R.K."/>
            <person name="Caggese C."/>
            <person name="Calvi B.R."/>
            <person name="Bernardo de Carvalho A."/>
            <person name="Caspi A."/>
            <person name="Castrezana S."/>
            <person name="Celniker S.E."/>
            <person name="Chang J.L."/>
            <person name="Chapple C."/>
            <person name="Chatterji S."/>
            <person name="Chinwalla A."/>
            <person name="Civetta A."/>
            <person name="Clifton S.W."/>
            <person name="Comeron J.M."/>
            <person name="Costello J.C."/>
            <person name="Coyne J.A."/>
            <person name="Daub J."/>
            <person name="David R.G."/>
            <person name="Delcher A.L."/>
            <person name="Delehaunty K."/>
            <person name="Do C.B."/>
            <person name="Ebling H."/>
            <person name="Edwards K."/>
            <person name="Eickbush T."/>
            <person name="Evans J.D."/>
            <person name="Filipski A."/>
            <person name="Findeiss S."/>
            <person name="Freyhult E."/>
            <person name="Fulton L."/>
            <person name="Fulton R."/>
            <person name="Garcia A.C."/>
            <person name="Gardiner A."/>
            <person name="Garfield D.A."/>
            <person name="Garvin B.E."/>
            <person name="Gibson G."/>
            <person name="Gilbert D."/>
            <person name="Gnerre S."/>
            <person name="Godfrey J."/>
            <person name="Good R."/>
            <person name="Gotea V."/>
            <person name="Gravely B."/>
            <person name="Greenberg A.J."/>
            <person name="Griffiths-Jones S."/>
            <person name="Gross S."/>
            <person name="Guigo R."/>
            <person name="Gustafson E.A."/>
            <person name="Haerty W."/>
            <person name="Hahn M.W."/>
            <person name="Halligan D.L."/>
            <person name="Halpern A.L."/>
            <person name="Halter G.M."/>
            <person name="Han M.V."/>
            <person name="Heger A."/>
            <person name="Hillier L."/>
            <person name="Hinrichs A.S."/>
            <person name="Holmes I."/>
            <person name="Hoskins R.A."/>
            <person name="Hubisz M.J."/>
            <person name="Hultmark D."/>
            <person name="Huntley M.A."/>
            <person name="Jaffe D.B."/>
            <person name="Jagadeeshan S."/>
            <person name="Jeck W.R."/>
            <person name="Johnson J."/>
            <person name="Jones C.D."/>
            <person name="Jordan W.C."/>
            <person name="Karpen G.H."/>
            <person name="Kataoka E."/>
            <person name="Keightley P.D."/>
            <person name="Kheradpour P."/>
            <person name="Kirkness E.F."/>
            <person name="Koerich L.B."/>
            <person name="Kristiansen K."/>
            <person name="Kudrna D."/>
            <person name="Kulathinal R.J."/>
            <person name="Kumar S."/>
            <person name="Kwok R."/>
            <person name="Lander E."/>
            <person name="Langley C.H."/>
            <person name="Lapoint R."/>
            <person name="Lazzaro B.P."/>
            <person name="Lee S.J."/>
            <person name="Levesque L."/>
            <person name="Li R."/>
            <person name="Lin C.F."/>
            <person name="Lin M.F."/>
            <person name="Lindblad-Toh K."/>
            <person name="Llopart A."/>
            <person name="Long M."/>
            <person name="Low L."/>
            <person name="Lozovsky E."/>
            <person name="Lu J."/>
            <person name="Luo M."/>
            <person name="Machado C.A."/>
            <person name="Makalowski W."/>
            <person name="Marzo M."/>
            <person name="Matsuda M."/>
            <person name="Matzkin L."/>
            <person name="McAllister B."/>
            <person name="McBride C.S."/>
            <person name="McKernan B."/>
            <person name="McKernan K."/>
            <person name="Mendez-Lago M."/>
            <person name="Minx P."/>
            <person name="Mollenhauer M.U."/>
            <person name="Montooth K."/>
            <person name="Mount S.M."/>
            <person name="Mu X."/>
            <person name="Myers E."/>
            <person name="Negre B."/>
            <person name="Newfeld S."/>
            <person name="Nielsen R."/>
            <person name="Noor M.A."/>
            <person name="O'Grady P."/>
            <person name="Pachter L."/>
            <person name="Papaceit M."/>
            <person name="Parisi M.J."/>
            <person name="Parisi M."/>
            <person name="Parts L."/>
            <person name="Pedersen J.S."/>
            <person name="Pesole G."/>
            <person name="Phillippy A.M."/>
            <person name="Ponting C.P."/>
            <person name="Pop M."/>
            <person name="Porcelli D."/>
            <person name="Powell J.R."/>
            <person name="Prohaska S."/>
            <person name="Pruitt K."/>
            <person name="Puig M."/>
            <person name="Quesneville H."/>
            <person name="Ram K.R."/>
            <person name="Rand D."/>
            <person name="Rasmussen M.D."/>
            <person name="Reed L.K."/>
            <person name="Reenan R."/>
            <person name="Reily A."/>
            <person name="Remington K.A."/>
            <person name="Rieger T.T."/>
            <person name="Ritchie M.G."/>
            <person name="Robin C."/>
            <person name="Rogers Y.H."/>
            <person name="Rohde C."/>
            <person name="Rozas J."/>
            <person name="Rubenfield M.J."/>
            <person name="Ruiz A."/>
            <person name="Russo S."/>
            <person name="Salzberg S.L."/>
            <person name="Sanchez-Gracia A."/>
            <person name="Saranga D.J."/>
            <person name="Sato H."/>
            <person name="Schaeffer S.W."/>
            <person name="Schatz M.C."/>
            <person name="Schlenke T."/>
            <person name="Schwartz R."/>
            <person name="Segarra C."/>
            <person name="Singh R.S."/>
            <person name="Sirot L."/>
            <person name="Sirota M."/>
            <person name="Sisneros N.B."/>
            <person name="Smith C.D."/>
            <person name="Smith T.F."/>
            <person name="Spieth J."/>
            <person name="Stage D.E."/>
            <person name="Stark A."/>
            <person name="Stephan W."/>
            <person name="Strausberg R.L."/>
            <person name="Strempel S."/>
            <person name="Sturgill D."/>
            <person name="Sutton G."/>
            <person name="Sutton G.G."/>
            <person name="Tao W."/>
            <person name="Teichmann S."/>
            <person name="Tobari Y.N."/>
            <person name="Tomimura Y."/>
            <person name="Tsolas J.M."/>
            <person name="Valente V.L."/>
            <person name="Venter E."/>
            <person name="Venter J.C."/>
            <person name="Vicario S."/>
            <person name="Vieira F.G."/>
            <person name="Vilella A.J."/>
            <person name="Villasante A."/>
            <person name="Walenz B."/>
            <person name="Wang J."/>
            <person name="Wasserman M."/>
            <person name="Watts T."/>
            <person name="Wilson D."/>
            <person name="Wilson R.K."/>
            <person name="Wing R.A."/>
            <person name="Wolfner M.F."/>
            <person name="Wong A."/>
            <person name="Wong G.K."/>
            <person name="Wu C.I."/>
            <person name="Wu G."/>
            <person name="Yamamoto D."/>
            <person name="Yang H.P."/>
            <person name="Yang S.P."/>
            <person name="Yorke J.A."/>
            <person name="Yoshida K."/>
            <person name="Zdobnov E."/>
            <person name="Zhang P."/>
            <person name="Zhang Y."/>
            <person name="Zimin A.V."/>
            <person name="Baldwin J."/>
            <person name="Abdouelleil A."/>
            <person name="Abdulkadir J."/>
            <person name="Abebe A."/>
            <person name="Abera B."/>
            <person name="Abreu J."/>
            <person name="Acer S.C."/>
            <person name="Aftuck L."/>
            <person name="Alexander A."/>
            <person name="An P."/>
            <person name="Anderson E."/>
            <person name="Anderson S."/>
            <person name="Arachi H."/>
            <person name="Azer M."/>
            <person name="Bachantsang P."/>
            <person name="Barry A."/>
            <person name="Bayul T."/>
            <person name="Berlin A."/>
            <person name="Bessette D."/>
            <person name="Bloom T."/>
            <person name="Blye J."/>
            <person name="Boguslavskiy L."/>
            <person name="Bonnet C."/>
            <person name="Boukhgalter B."/>
            <person name="Bourzgui I."/>
            <person name="Brown A."/>
            <person name="Cahill P."/>
            <person name="Channer S."/>
            <person name="Cheshatsang Y."/>
            <person name="Chuda L."/>
            <person name="Citroen M."/>
            <person name="Collymore A."/>
            <person name="Cooke P."/>
            <person name="Costello M."/>
            <person name="D'Aco K."/>
            <person name="Daza R."/>
            <person name="De Haan G."/>
            <person name="DeGray S."/>
            <person name="DeMaso C."/>
            <person name="Dhargay N."/>
            <person name="Dooley K."/>
            <person name="Dooley E."/>
            <person name="Doricent M."/>
            <person name="Dorje P."/>
            <person name="Dorjee K."/>
            <person name="Dupes A."/>
            <person name="Elong R."/>
            <person name="Falk J."/>
            <person name="Farina A."/>
            <person name="Faro S."/>
            <person name="Ferguson D."/>
            <person name="Fisher S."/>
            <person name="Foley C.D."/>
            <person name="Franke A."/>
            <person name="Friedrich D."/>
            <person name="Gadbois L."/>
            <person name="Gearin G."/>
            <person name="Gearin C.R."/>
            <person name="Giannoukos G."/>
            <person name="Goode T."/>
            <person name="Graham J."/>
            <person name="Grandbois E."/>
            <person name="Grewal S."/>
            <person name="Gyaltsen K."/>
            <person name="Hafez N."/>
            <person name="Hagos B."/>
            <person name="Hall J."/>
            <person name="Henson C."/>
            <person name="Hollinger A."/>
            <person name="Honan T."/>
            <person name="Huard M.D."/>
            <person name="Hughes L."/>
            <person name="Hurhula B."/>
            <person name="Husby M.E."/>
            <person name="Kamat A."/>
            <person name="Kanga B."/>
            <person name="Kashin S."/>
            <person name="Khazanovich D."/>
            <person name="Kisner P."/>
            <person name="Lance K."/>
            <person name="Lara M."/>
            <person name="Lee W."/>
            <person name="Lennon N."/>
            <person name="Letendre F."/>
            <person name="LeVine R."/>
            <person name="Lipovsky A."/>
            <person name="Liu X."/>
            <person name="Liu J."/>
            <person name="Liu S."/>
            <person name="Lokyitsang T."/>
            <person name="Lokyitsang Y."/>
            <person name="Lubonja R."/>
            <person name="Lui A."/>
            <person name="MacDonald P."/>
            <person name="Magnisalis V."/>
            <person name="Maru K."/>
            <person name="Matthews C."/>
            <person name="McCusker W."/>
            <person name="McDonough S."/>
            <person name="Mehta T."/>
            <person name="Meldrim J."/>
            <person name="Meneus L."/>
            <person name="Mihai O."/>
            <person name="Mihalev A."/>
            <person name="Mihova T."/>
            <person name="Mittelman R."/>
            <person name="Mlenga V."/>
            <person name="Montmayeur A."/>
            <person name="Mulrain L."/>
            <person name="Navidi A."/>
            <person name="Naylor J."/>
            <person name="Negash T."/>
            <person name="Nguyen T."/>
            <person name="Nguyen N."/>
            <person name="Nicol R."/>
            <person name="Norbu C."/>
            <person name="Norbu N."/>
            <person name="Novod N."/>
            <person name="O'Neill B."/>
            <person name="Osman S."/>
            <person name="Markiewicz E."/>
            <person name="Oyono O.L."/>
            <person name="Patti C."/>
            <person name="Phunkhang P."/>
            <person name="Pierre F."/>
            <person name="Priest M."/>
            <person name="Raghuraman S."/>
            <person name="Rege F."/>
            <person name="Reyes R."/>
            <person name="Rise C."/>
            <person name="Rogov P."/>
            <person name="Ross K."/>
            <person name="Ryan E."/>
            <person name="Settipalli S."/>
            <person name="Shea T."/>
            <person name="Sherpa N."/>
            <person name="Shi L."/>
            <person name="Shih D."/>
            <person name="Sparrow T."/>
            <person name="Spaulding J."/>
            <person name="Stalker J."/>
            <person name="Stange-Thomann N."/>
            <person name="Stavropoulos S."/>
            <person name="Stone C."/>
            <person name="Strader C."/>
            <person name="Tesfaye S."/>
            <person name="Thomson T."/>
            <person name="Thoulutsang Y."/>
            <person name="Thoulutsang D."/>
            <person name="Topham K."/>
            <person name="Topping I."/>
            <person name="Tsamla T."/>
            <person name="Vassiliev H."/>
            <person name="Vo A."/>
            <person name="Wangchuk T."/>
            <person name="Wangdi T."/>
            <person name="Weiand M."/>
            <person name="Wilkinson J."/>
            <person name="Wilson A."/>
            <person name="Yadav S."/>
            <person name="Young G."/>
            <person name="Yu Q."/>
            <person name="Zembek L."/>
            <person name="Zhong D."/>
            <person name="Zimmer A."/>
            <person name="Zwirko Z."/>
            <person name="Jaffe D.B."/>
            <person name="Alvarez P."/>
            <person name="Brockman W."/>
            <person name="Butler J."/>
            <person name="Chin C."/>
            <person name="Gnerre S."/>
            <person name="Grabherr M."/>
            <person name="Kleber M."/>
            <person name="Mauceli E."/>
            <person name="MacCallum I."/>
        </authorList>
    </citation>
    <scope>NUCLEOTIDE SEQUENCE [LARGE SCALE GENOMIC DNA]</scope>
    <source>
        <strain evidence="2">Tucson 14024-0371.13</strain>
    </source>
</reference>
<name>A0A0P8Y0N9_DROAN</name>
<keyword evidence="2" id="KW-1185">Reference proteome</keyword>
<dbReference type="AlphaFoldDB" id="A0A0P8Y0N9"/>
<gene>
    <name evidence="1" type="primary">Dana\GF28082</name>
    <name evidence="1" type="ORF">GF28082</name>
</gene>